<feature type="region of interest" description="Disordered" evidence="11">
    <location>
        <begin position="1"/>
        <end position="32"/>
    </location>
</feature>
<dbReference type="InterPro" id="IPR011614">
    <property type="entry name" value="Catalase_core"/>
</dbReference>
<gene>
    <name evidence="13" type="ORF">EII10_04715</name>
</gene>
<proteinExistence type="inferred from homology"/>
<dbReference type="InterPro" id="IPR020835">
    <property type="entry name" value="Catalase_sf"/>
</dbReference>
<dbReference type="GO" id="GO:0046872">
    <property type="term" value="F:metal ion binding"/>
    <property type="evidence" value="ECO:0007669"/>
    <property type="project" value="UniProtKB-KW"/>
</dbReference>
<comment type="similarity">
    <text evidence="1">Belongs to the catalase family.</text>
</comment>
<evidence type="ECO:0000256" key="11">
    <source>
        <dbReference type="SAM" id="MobiDB-lite"/>
    </source>
</evidence>
<dbReference type="GO" id="GO:0042542">
    <property type="term" value="P:response to hydrogen peroxide"/>
    <property type="evidence" value="ECO:0007669"/>
    <property type="project" value="TreeGrafter"/>
</dbReference>
<protein>
    <submittedName>
        <fullName evidence="13">Catalase</fullName>
    </submittedName>
</protein>
<evidence type="ECO:0000256" key="7">
    <source>
        <dbReference type="ARBA" id="ARBA00023324"/>
    </source>
</evidence>
<dbReference type="OrthoDB" id="3169619at2"/>
<dbReference type="GO" id="GO:0042744">
    <property type="term" value="P:hydrogen peroxide catabolic process"/>
    <property type="evidence" value="ECO:0007669"/>
    <property type="project" value="UniProtKB-KW"/>
</dbReference>
<evidence type="ECO:0000256" key="10">
    <source>
        <dbReference type="PIRSR" id="PIRSR038928-2"/>
    </source>
</evidence>
<evidence type="ECO:0000259" key="12">
    <source>
        <dbReference type="SMART" id="SM01060"/>
    </source>
</evidence>
<dbReference type="InterPro" id="IPR018028">
    <property type="entry name" value="Catalase"/>
</dbReference>
<dbReference type="PANTHER" id="PTHR11465">
    <property type="entry name" value="CATALASE"/>
    <property type="match status" value="1"/>
</dbReference>
<evidence type="ECO:0000256" key="5">
    <source>
        <dbReference type="ARBA" id="ARBA00023002"/>
    </source>
</evidence>
<dbReference type="FunFam" id="2.40.180.10:FF:000001">
    <property type="entry name" value="Catalase"/>
    <property type="match status" value="1"/>
</dbReference>
<sequence>MSEKPINPGDDSGSTMLNGAPAASDRQSITLGPDGPLLLHDHHLVNSLAHFNRENIPDRKPHAKGAGAFGELVITHDISKYTKAALFQPGARTRALLRFSTVAGEAGSPDTWRDVRGFALKFYTTEGNWDLVGNNTPIFFLRDPMKFPHFIRSQKRLGDKGLRDQTMQWDFWTLSPETAHQVTYLMGDRGLPRTWRHMNGYGSHTYMLINEAGERFWAKFHFHTNQGVENWSGQDAEEIAGQDADFHRRDLFEAIERGDYPSWTLSIQVMPYEEAKTYRINPFDLTKTWPHADYPLIEVGTLTLNENPENFFAQIDQASFAPSNIVPGIGFSPDRMLLARVFAYADAQRARLGVNHDQIPVNQPLPEVREASNTYTFDGPMRYFHSGAQPTYAANSGGRPYADEQGRLENGWEADGEMVLAAQTLREDDDDFSQAGILVREVFTEAQRERLVGTVAGGLAQIERPEVLERALWYWKSIDEGVGSRIEDAVTRLTGEAAGSAVERTPLREGDSA</sequence>
<evidence type="ECO:0000313" key="14">
    <source>
        <dbReference type="Proteomes" id="UP000271272"/>
    </source>
</evidence>
<dbReference type="SMART" id="SM01060">
    <property type="entry name" value="Catalase"/>
    <property type="match status" value="1"/>
</dbReference>
<evidence type="ECO:0000256" key="4">
    <source>
        <dbReference type="ARBA" id="ARBA00022723"/>
    </source>
</evidence>
<dbReference type="CDD" id="cd08156">
    <property type="entry name" value="catalase_clade_3"/>
    <property type="match status" value="1"/>
</dbReference>
<dbReference type="Proteomes" id="UP000271272">
    <property type="component" value="Unassembled WGS sequence"/>
</dbReference>
<dbReference type="EMBL" id="RQZC01000004">
    <property type="protein sequence ID" value="RRD29994.1"/>
    <property type="molecule type" value="Genomic_DNA"/>
</dbReference>
<dbReference type="GO" id="GO:0004096">
    <property type="term" value="F:catalase activity"/>
    <property type="evidence" value="ECO:0007669"/>
    <property type="project" value="UniProtKB-EC"/>
</dbReference>
<keyword evidence="6 10" id="KW-0408">Iron</keyword>
<dbReference type="RefSeq" id="WP_124933353.1">
    <property type="nucleotide sequence ID" value="NZ_JAGFOU010000007.1"/>
</dbReference>
<evidence type="ECO:0000313" key="13">
    <source>
        <dbReference type="EMBL" id="RRD29994.1"/>
    </source>
</evidence>
<evidence type="ECO:0000256" key="2">
    <source>
        <dbReference type="ARBA" id="ARBA00022559"/>
    </source>
</evidence>
<dbReference type="AlphaFoldDB" id="A0A3P1V727"/>
<reference evidence="13 14" key="1">
    <citation type="submission" date="2018-11" db="EMBL/GenBank/DDBJ databases">
        <title>Genomes From Bacteria Associated with the Canine Oral Cavity: a Test Case for Automated Genome-Based Taxonomic Assignment.</title>
        <authorList>
            <person name="Coil D.A."/>
            <person name="Jospin G."/>
            <person name="Darling A.E."/>
            <person name="Wallis C."/>
            <person name="Davis I.J."/>
            <person name="Harris S."/>
            <person name="Eisen J.A."/>
            <person name="Holcombe L.J."/>
            <person name="O'Flynn C."/>
        </authorList>
    </citation>
    <scope>NUCLEOTIDE SEQUENCE [LARGE SCALE GENOMIC DNA]</scope>
    <source>
        <strain evidence="13 14">OH5050</strain>
    </source>
</reference>
<dbReference type="PIRSF" id="PIRSF038928">
    <property type="entry name" value="Catalase_clade1-3"/>
    <property type="match status" value="1"/>
</dbReference>
<feature type="binding site" description="axial binding residue" evidence="10">
    <location>
        <position position="344"/>
    </location>
    <ligand>
        <name>heme</name>
        <dbReference type="ChEBI" id="CHEBI:30413"/>
    </ligand>
    <ligandPart>
        <name>Fe</name>
        <dbReference type="ChEBI" id="CHEBI:18248"/>
    </ligandPart>
</feature>
<evidence type="ECO:0000256" key="6">
    <source>
        <dbReference type="ARBA" id="ARBA00023004"/>
    </source>
</evidence>
<dbReference type="PANTHER" id="PTHR11465:SF9">
    <property type="entry name" value="CATALASE"/>
    <property type="match status" value="1"/>
</dbReference>
<comment type="cofactor">
    <cofactor evidence="10">
        <name>heme</name>
        <dbReference type="ChEBI" id="CHEBI:30413"/>
    </cofactor>
</comment>
<feature type="active site" evidence="9">
    <location>
        <position position="134"/>
    </location>
</feature>
<dbReference type="GO" id="GO:0005737">
    <property type="term" value="C:cytoplasm"/>
    <property type="evidence" value="ECO:0007669"/>
    <property type="project" value="TreeGrafter"/>
</dbReference>
<dbReference type="InterPro" id="IPR040333">
    <property type="entry name" value="Catalase_3"/>
</dbReference>
<comment type="catalytic activity">
    <reaction evidence="8">
        <text>2 H2O2 = O2 + 2 H2O</text>
        <dbReference type="Rhea" id="RHEA:20309"/>
        <dbReference type="ChEBI" id="CHEBI:15377"/>
        <dbReference type="ChEBI" id="CHEBI:15379"/>
        <dbReference type="ChEBI" id="CHEBI:16240"/>
        <dbReference type="EC" id="1.11.1.6"/>
    </reaction>
</comment>
<organism evidence="13 14">
    <name type="scientific">Actinomyces bowdenii</name>
    <dbReference type="NCBI Taxonomy" id="131109"/>
    <lineage>
        <taxon>Bacteria</taxon>
        <taxon>Bacillati</taxon>
        <taxon>Actinomycetota</taxon>
        <taxon>Actinomycetes</taxon>
        <taxon>Actinomycetales</taxon>
        <taxon>Actinomycetaceae</taxon>
        <taxon>Actinomyces</taxon>
    </lineage>
</organism>
<dbReference type="Pfam" id="PF00199">
    <property type="entry name" value="Catalase"/>
    <property type="match status" value="1"/>
</dbReference>
<dbReference type="InterPro" id="IPR024711">
    <property type="entry name" value="Catalase_clade1/3"/>
</dbReference>
<evidence type="ECO:0000256" key="9">
    <source>
        <dbReference type="PIRSR" id="PIRSR038928-1"/>
    </source>
</evidence>
<keyword evidence="14" id="KW-1185">Reference proteome</keyword>
<keyword evidence="5" id="KW-0560">Oxidoreductase</keyword>
<name>A0A3P1V727_9ACTO</name>
<keyword evidence="2" id="KW-0575">Peroxidase</keyword>
<accession>A0A3P1V727</accession>
<dbReference type="Pfam" id="PF06628">
    <property type="entry name" value="Catalase-rel"/>
    <property type="match status" value="1"/>
</dbReference>
<keyword evidence="7" id="KW-0376">Hydrogen peroxide</keyword>
<keyword evidence="3 10" id="KW-0349">Heme</keyword>
<keyword evidence="4 10" id="KW-0479">Metal-binding</keyword>
<feature type="domain" description="Catalase core" evidence="12">
    <location>
        <begin position="15"/>
        <end position="401"/>
    </location>
</feature>
<dbReference type="SUPFAM" id="SSF56634">
    <property type="entry name" value="Heme-dependent catalase-like"/>
    <property type="match status" value="1"/>
</dbReference>
<evidence type="ECO:0000256" key="3">
    <source>
        <dbReference type="ARBA" id="ARBA00022617"/>
    </source>
</evidence>
<dbReference type="Gene3D" id="2.40.180.10">
    <property type="entry name" value="Catalase core domain"/>
    <property type="match status" value="1"/>
</dbReference>
<evidence type="ECO:0000256" key="1">
    <source>
        <dbReference type="ARBA" id="ARBA00005329"/>
    </source>
</evidence>
<dbReference type="GO" id="GO:0020037">
    <property type="term" value="F:heme binding"/>
    <property type="evidence" value="ECO:0007669"/>
    <property type="project" value="InterPro"/>
</dbReference>
<comment type="caution">
    <text evidence="13">The sequence shown here is derived from an EMBL/GenBank/DDBJ whole genome shotgun (WGS) entry which is preliminary data.</text>
</comment>
<dbReference type="PROSITE" id="PS00437">
    <property type="entry name" value="CATALASE_1"/>
    <property type="match status" value="1"/>
</dbReference>
<evidence type="ECO:0000256" key="8">
    <source>
        <dbReference type="ARBA" id="ARBA00049254"/>
    </source>
</evidence>
<dbReference type="PRINTS" id="PR00067">
    <property type="entry name" value="CATALASE"/>
</dbReference>
<dbReference type="InterPro" id="IPR010582">
    <property type="entry name" value="Catalase_immune_responsive"/>
</dbReference>
<dbReference type="PROSITE" id="PS51402">
    <property type="entry name" value="CATALASE_3"/>
    <property type="match status" value="1"/>
</dbReference>
<feature type="active site" evidence="9">
    <location>
        <position position="62"/>
    </location>
</feature>
<dbReference type="InterPro" id="IPR002226">
    <property type="entry name" value="Catalase_haem_BS"/>
</dbReference>